<dbReference type="EMBL" id="CAJJDM010000117">
    <property type="protein sequence ID" value="CAD8100903.1"/>
    <property type="molecule type" value="Genomic_DNA"/>
</dbReference>
<protein>
    <recommendedName>
        <fullName evidence="5">NACHT domain-containing protein</fullName>
    </recommendedName>
</protein>
<feature type="coiled-coil region" evidence="4">
    <location>
        <begin position="565"/>
        <end position="602"/>
    </location>
</feature>
<dbReference type="InterPro" id="IPR001680">
    <property type="entry name" value="WD40_rpt"/>
</dbReference>
<keyword evidence="1 3" id="KW-0853">WD repeat</keyword>
<evidence type="ECO:0000313" key="6">
    <source>
        <dbReference type="EMBL" id="CAD8100903.1"/>
    </source>
</evidence>
<accession>A0A8S1PDU0</accession>
<evidence type="ECO:0000256" key="3">
    <source>
        <dbReference type="PROSITE-ProRule" id="PRU00221"/>
    </source>
</evidence>
<feature type="repeat" description="WD" evidence="3">
    <location>
        <begin position="1973"/>
        <end position="2014"/>
    </location>
</feature>
<dbReference type="PROSITE" id="PS50082">
    <property type="entry name" value="WD_REPEATS_2"/>
    <property type="match status" value="5"/>
</dbReference>
<feature type="repeat" description="WD" evidence="3">
    <location>
        <begin position="2108"/>
        <end position="2149"/>
    </location>
</feature>
<dbReference type="PROSITE" id="PS50294">
    <property type="entry name" value="WD_REPEATS_REGION"/>
    <property type="match status" value="5"/>
</dbReference>
<keyword evidence="7" id="KW-1185">Reference proteome</keyword>
<comment type="caution">
    <text evidence="6">The sequence shown here is derived from an EMBL/GenBank/DDBJ whole genome shotgun (WGS) entry which is preliminary data.</text>
</comment>
<dbReference type="InterPro" id="IPR050349">
    <property type="entry name" value="WD_LIS1/nudF_dynein_reg"/>
</dbReference>
<name>A0A8S1PDU0_PARPR</name>
<feature type="repeat" description="WD" evidence="3">
    <location>
        <begin position="3107"/>
        <end position="3141"/>
    </location>
</feature>
<keyword evidence="4" id="KW-0175">Coiled coil</keyword>
<dbReference type="InterPro" id="IPR007111">
    <property type="entry name" value="NACHT_NTPase"/>
</dbReference>
<feature type="coiled-coil region" evidence="4">
    <location>
        <begin position="3566"/>
        <end position="3596"/>
    </location>
</feature>
<dbReference type="OMA" id="FYVAQHI"/>
<evidence type="ECO:0000256" key="1">
    <source>
        <dbReference type="ARBA" id="ARBA00022574"/>
    </source>
</evidence>
<dbReference type="Proteomes" id="UP000688137">
    <property type="component" value="Unassembled WGS sequence"/>
</dbReference>
<keyword evidence="2" id="KW-0677">Repeat</keyword>
<organism evidence="6 7">
    <name type="scientific">Paramecium primaurelia</name>
    <dbReference type="NCBI Taxonomy" id="5886"/>
    <lineage>
        <taxon>Eukaryota</taxon>
        <taxon>Sar</taxon>
        <taxon>Alveolata</taxon>
        <taxon>Ciliophora</taxon>
        <taxon>Intramacronucleata</taxon>
        <taxon>Oligohymenophorea</taxon>
        <taxon>Peniculida</taxon>
        <taxon>Parameciidae</taxon>
        <taxon>Paramecium</taxon>
    </lineage>
</organism>
<evidence type="ECO:0000256" key="2">
    <source>
        <dbReference type="ARBA" id="ARBA00022737"/>
    </source>
</evidence>
<sequence length="4263" mass="503411">MNMTSLLSEQLIVDTVLNHIRRQLSITLERNSFQQYLHNSFLIYKRILELKIENVEYFIKSKSSLRGGGCGGTKIKNDMHTTIPTNYIQNMKSNSQLLVDKCNQLQDNFSRNEIMISLQWFFDNRYWICEICKNDNLILKIYDIALSQFQQLISVIPIYLRGSGCLCYYVLEVCNDLLMIIYTYQLKDEKRFLYTDLHGELLSMIDIFKMNLEVHNYYWTNGLEFQITLIKTVLLNSRTKSKNKYDKLKQIGSSLFSSLLQFSLKEQFLNAIFDCAKDLLTAKYYQFQFPIETYQIYYFFFLLKSNIIKNIQENKVESNLIKNLQQGYEKYVMNSENWIVHFCWINAISDLISTRKIISKTEFLKTLDENKQKQLWNEYIDQNIIQELSYDKLLVQVNNNISYESMNYDQELTLDKLGYKKMKQFQNDILNQQFAKKQNFFKLYLDFTFKKLKKPEEQSNIQQQLELLSVDEQSMKLQNLYQMLEKILRIFEQYSKCLVNSTSIPSQQVETKTQDNQQDLAQDQQGDIQQLDVSLFKLSYILYEIDITMIIEKKRIEICLEQAKLDQSQNEKDNKKKNKDNKEKEEKQLNQLETIYKDWTTKYNEIFNLISKHKGFHLKFSKIEKMQSQEQQIQIQENDLSVFIRDIQISIKRFLQEFSLQQQSLQNFLELNNKQIKIIDEEQLDQKLNEFFLDFIERDNLLFIDDEYHKKIMESLIQQNFQKLEDINKFDSNLKNYIKMSKILKGQIMQTVYIFSKLELNLKSVLGTKNFKEHKSISELIKLQEKEIELFISQDLKDQSNISKILQYILRLRDKIIDNFAQQQNTLFSSALILQTELFNSVYNFNLSSEQDFEQFKKEIQDKYQQYKNIEQQNNDQNENSHKQIQKVQIEQNEQSKLLSKKITELNKQIIVIHNIIDKMEILSQYIHQNCSSIIYLNEVNFPESLFLNIKNIIKVQINKLELVNLLQEFIKGVQEKKQSQRNQIQNKINFSLKDFAIMFCYNSLSSDILVKIDKNYQDILDNLQQEVIVERKFYDLSKDYIVRECFLFHMIKIQSQVPEKKILQFCQEYIQQIWLKEKDKSVRALLKNKEMVEMQKQLFSHDLKTFSASIKQEMNQRMQEMKAIESEIRFEGNLSKRDELSKKLTNQYEEFEEFLESISEMQQQLDITLIFLKELQKNMKQIKKQINYLQESINEIGNDVRKLRGKKYEELFEIRKEKVKSQAYLLELDSIYIPLNTQEINPFTGQIQKTSSGKDSSELLIEDQKENKQAEREGEVNQFIYEEANKDVMLIKGQAGCGKSRAAKKIEKYLWSHYKDLNDWIPIYISLPQLKNPKFNLLDQALESENYGFDKLQLKDFKEAIQNNKIQVVMILDSYDEMKQDCIQSNLILTNRLIQDLNQENKQIKNVKFIITTRKEILISLGYQTWFFGNGLETFKEVEIMNFDEKQSENYLKHYVKLSIKRRIKSQYDFVKQIKQERIDIQEFLKIWNKIENQVINQDDSQEDSVRLLDDKQIQYILELIKIQSAFQYVLEGQLIILQKELADLWSASLFNKTIENLSIKDILTTPFMLEIVVQTLPSLSKKYKGSNDFKESFQNNFLILKKRQNLSKQLIQQYNFSEQYQDQKIKQVNNNQQRQIDKYQDKQDLEDLNKILDRLERKRFFENFSITNISSVKNELKNINDDDLKVVIPALTMQKFTIYDFYLNFIEFYHEQQIQKLRQLGKIDNMDSFIIDLVQFSESLALEMTINQTTQVNYQQKGRLKLNNKYFDQNDEGNWKMKYFDDLEDEYKKLVRSSALINLKGKSYSFNHKSIQEFYVAQHINNLMDKFELIDNQITDNSKNQLENSVFNQKQFNISLENYLGSLNILKQKLKLKDQNNLKLISIAKQSKKQEFKVASSNSFCLLSYLQVYLGEQEFQGIHLEKTTLKGLSFYKSKLQHSIFNEVIIDSCLFDEANLENAKWNNIICSEKPYLEGHEDSVLIIQYSNDGKIIASGGSEKVIKFWDSNTFQQIGEIRDISVKPKFLVFTPDDQMLFVSGDRNKIESWLINDLKNIQKTNHKINKYSRVILMQLSQNQKELVVVSGDGLIQFWDVNLIRKNFKVKDGFILKNSESEIKCIQFFKNGEMLASANRDREVTLWNVKEQKVLAVIKLDFLIHQLAINQTSEYLVCVPSEYDNFNVWKIENLKQPYLIRNSSKFQIKSILLTKDDQQSVCNLGDAILIQNVYDQEKFYEITYSQCIDFSPDENLVAIGQNEQIALWSIFTSSQIVKELLFICNGTKLLSGDEHQDLKLWSIEKCQLIAVFSKFYQQNITISSDFDKIVISTIEKHRAIISLSQHKSKSFNHRSDCKRISILQNEQLIVVQKRNAQQVIGLQNNQQIEFENSPNNFQQCVFSHKSSLFASYSENSKILIWNQEGMRFIQKHEDKCDSKISFMIFSFDDKYLALTSKTDKLIKIWDFCQNQIYSLKEPINETEEEYNYLMQTEICFSYDSQQVAFYNNNEITIWKFISDQNSDIFTYNNHSRIRTIASSPKQNLFATSDEELNFKFLHFETKQLLLSFSTREQTNSLCFTYDGKYLISARIKFKLWDIQNFPEIKLSAESDSYNNEDILKICCLSQSQGIWYSSSQNSRVMLFDDFEYLGILESSNQVRIQCQFSADSQFLVGGINEKVIIWNIHNNYEIQFSRSLPNTIESVTYCQDQNRLVVTILSGIYILNVKSNDLVEVIPNLNSAVYAKMYFNDEYLYTKEKQSVKIWKNNRDNQFTLIDYYSLMESDLFRQITEDIVFSQDGKYLAKLRSAYYIWDQIPIIIYPVDMKSKQRFIFTKNLSKIAISNNLEYLLYGNQELSKLSYFESNFIIKEFIDLGYFEFCPDNHHIVFFNNYNFTIYNIISNNVIFQLSSEKFGYSEYSTSFEFTNYGKLLVMSSRQVYLFNMTKINKPQLIGVICEAMNSVAPKTSSNYLALQFNQDSIQIIEMIQSKFIRSLHIPNIIVVEDLVLFQNDSKVAFQQLEEFNVFDINENAIEYNLGKTIACDKIAISKDRNNLIFSSKNQVYLYEKENHQEFNKLEEDIKFLYFSFSQDSKYLAGCGSNKIIYFWDFKARKVMAKFLGHSEQIHAAQISQDNSTLASVSVEKYIRLWNLNVDFNRLSQDGHENIISNIEFSPDGLVLYSGGLDQTLKLWDIQHKALLISKLFNYPIYSFSISNNQDHLIISQGEIVELWSISLNQAIQKLNFSIIPGRCPSCNCIIKKSIKKIQFLSDNNKFITLSTYEGQRDNGYDEFSIAEIWDINKKQDNDSIYYKYAEIEVRLYQISQDFKYICSVDFNNELTLTELSKTSSQPSLKKLNMYNKNTIISILFSNKSKILSSVDSQMIVFRNLDSDQLLCSYNINIESENFFQQFTDDDKFYCTNYKNQIYLWDVNHLIKDQNFKISNLESNTENLVIQYFTISHNLNYLAIGVNDNKNNNILRIMELNSMDKLKTLNQNSKINLLLFSDDDMFLAVANELNQMLIYEMDQFTLKNSFTCDQDQIIMMQFFQQVVPQEIDNNDQPQQIEQINQIDILFEKPNQNENNEYENANSESNQVEKYKQNNDKEKDINLKQNQSIISIDKNYTIVINHLDNVKTQNQRRQLQNSSNSKIQQIVFINNIQNLFVINQDQNENFEGDVYCWYENRYNKSKTIKDCVIADFSLDRNYLVYSNQTADLYLIDLQIANQYDSETIPVKYNNTSCDPFNFLKLNSEKSILFAGSKEQMFCWKFCKEEDQAQLILLRILENNSFDYSTMLLRQDNQIFFLNNDKIQKLDFSDASGKLKSYLICYFRRQSEQYRHNLFVDEMQFLSCSFSSDLSLCVTVGKVIKSQEVQNEFRNLKLIGNVVINPKKLEVLCYEYLIIWNIRTLRYSTLLQKSKEIKCDIENPSYFAVFFPQKIIMALSNEQNIEIMDFQEFDSIKRIATVNNENKIHNLIVSKDEKLLISTCELGIFKLWNISELSQITLYRVIYFGKYKNDYRFTKDLICYSLFKREGQLTQYLEQLNLTKYSAGKFFYSFSCFQTFSIMHKQTIVAFGGSKLVLWDYNTNQQKHIEQLYNYNVICVTFANNSDLLAAAQDCSIYLIKVVVQPLDFKIIKQIEGHTDKIVCLSILHDNSMIVSGSKDKTIRFWSIKQLNNVYILQGFTEIISKISLSPNCIDMAVTMENGSIKLYKLLFPKNNHEVHKDKKEEYIQCFKVFGRQNLISAKNCILWDAVIEQDGKQLIELFRQKEADMKKV</sequence>
<feature type="repeat" description="WD" evidence="3">
    <location>
        <begin position="4125"/>
        <end position="4166"/>
    </location>
</feature>
<dbReference type="SMART" id="SM00320">
    <property type="entry name" value="WD40"/>
    <property type="match status" value="17"/>
</dbReference>
<proteinExistence type="predicted"/>
<feature type="domain" description="NACHT" evidence="5">
    <location>
        <begin position="1288"/>
        <end position="1458"/>
    </location>
</feature>
<reference evidence="6" key="1">
    <citation type="submission" date="2021-01" db="EMBL/GenBank/DDBJ databases">
        <authorList>
            <consortium name="Genoscope - CEA"/>
            <person name="William W."/>
        </authorList>
    </citation>
    <scope>NUCLEOTIDE SEQUENCE</scope>
</reference>
<gene>
    <name evidence="6" type="ORF">PPRIM_AZ9-3.1.T1140004</name>
</gene>
<feature type="coiled-coil region" evidence="4">
    <location>
        <begin position="853"/>
        <end position="880"/>
    </location>
</feature>
<feature type="repeat" description="WD" evidence="3">
    <location>
        <begin position="3149"/>
        <end position="3190"/>
    </location>
</feature>
<dbReference type="PANTHER" id="PTHR44129">
    <property type="entry name" value="WD REPEAT-CONTAINING PROTEIN POP1"/>
    <property type="match status" value="1"/>
</dbReference>
<evidence type="ECO:0000313" key="7">
    <source>
        <dbReference type="Proteomes" id="UP000688137"/>
    </source>
</evidence>
<evidence type="ECO:0000259" key="5">
    <source>
        <dbReference type="Pfam" id="PF05729"/>
    </source>
</evidence>
<dbReference type="Pfam" id="PF05729">
    <property type="entry name" value="NACHT"/>
    <property type="match status" value="1"/>
</dbReference>
<dbReference type="PROSITE" id="PS00678">
    <property type="entry name" value="WD_REPEATS_1"/>
    <property type="match status" value="2"/>
</dbReference>
<dbReference type="InterPro" id="IPR019775">
    <property type="entry name" value="WD40_repeat_CS"/>
</dbReference>
<evidence type="ECO:0000256" key="4">
    <source>
        <dbReference type="SAM" id="Coils"/>
    </source>
</evidence>
<dbReference type="Pfam" id="PF00400">
    <property type="entry name" value="WD40"/>
    <property type="match status" value="5"/>
</dbReference>